<proteinExistence type="predicted"/>
<name>A0A8S1PC46_9CILI</name>
<gene>
    <name evidence="1" type="ORF">PSON_ATCC_30995.1.T0740114</name>
</gene>
<protein>
    <submittedName>
        <fullName evidence="1">Uncharacterized protein</fullName>
    </submittedName>
</protein>
<evidence type="ECO:0000313" key="1">
    <source>
        <dbReference type="EMBL" id="CAD8100595.1"/>
    </source>
</evidence>
<reference evidence="1" key="1">
    <citation type="submission" date="2021-01" db="EMBL/GenBank/DDBJ databases">
        <authorList>
            <consortium name="Genoscope - CEA"/>
            <person name="William W."/>
        </authorList>
    </citation>
    <scope>NUCLEOTIDE SEQUENCE</scope>
</reference>
<sequence length="170" mass="19816">MSDRSLSPSDYYQLKHAKSIMINQASYKQTRSIHQKNQQLLLLELNKCNLTCRCSNCGNPIGFQLKILGELPLKETSYQKKKRILKKLKAIGNAIIFILIYKQEAIKNWKKKMHMLKAARNLTIIRRPALQQSGHLLPNIQANKFPIKYLIHFKRLKQSSHSSIFIQKFP</sequence>
<dbReference type="EMBL" id="CAJJDN010000074">
    <property type="protein sequence ID" value="CAD8100595.1"/>
    <property type="molecule type" value="Genomic_DNA"/>
</dbReference>
<dbReference type="Proteomes" id="UP000692954">
    <property type="component" value="Unassembled WGS sequence"/>
</dbReference>
<evidence type="ECO:0000313" key="2">
    <source>
        <dbReference type="Proteomes" id="UP000692954"/>
    </source>
</evidence>
<dbReference type="OrthoDB" id="289053at2759"/>
<accession>A0A8S1PC46</accession>
<comment type="caution">
    <text evidence="1">The sequence shown here is derived from an EMBL/GenBank/DDBJ whole genome shotgun (WGS) entry which is preliminary data.</text>
</comment>
<dbReference type="AlphaFoldDB" id="A0A8S1PC46"/>
<keyword evidence="2" id="KW-1185">Reference proteome</keyword>
<organism evidence="1 2">
    <name type="scientific">Paramecium sonneborni</name>
    <dbReference type="NCBI Taxonomy" id="65129"/>
    <lineage>
        <taxon>Eukaryota</taxon>
        <taxon>Sar</taxon>
        <taxon>Alveolata</taxon>
        <taxon>Ciliophora</taxon>
        <taxon>Intramacronucleata</taxon>
        <taxon>Oligohymenophorea</taxon>
        <taxon>Peniculida</taxon>
        <taxon>Parameciidae</taxon>
        <taxon>Paramecium</taxon>
    </lineage>
</organism>